<feature type="region of interest" description="Domain IV, binds dsDNA" evidence="8">
    <location>
        <begin position="355"/>
        <end position="476"/>
    </location>
</feature>
<dbReference type="Proteomes" id="UP000824241">
    <property type="component" value="Unassembled WGS sequence"/>
</dbReference>
<comment type="subunit">
    <text evidence="8">Oligomerizes as a right-handed, spiral filament on DNA at oriC.</text>
</comment>
<dbReference type="Gene3D" id="1.10.1750.10">
    <property type="match status" value="1"/>
</dbReference>
<keyword evidence="2 8" id="KW-0963">Cytoplasm</keyword>
<comment type="similarity">
    <text evidence="1 8 11">Belongs to the DnaA family.</text>
</comment>
<dbReference type="InterPro" id="IPR027417">
    <property type="entry name" value="P-loop_NTPase"/>
</dbReference>
<dbReference type="GO" id="GO:0003688">
    <property type="term" value="F:DNA replication origin binding"/>
    <property type="evidence" value="ECO:0007669"/>
    <property type="project" value="UniProtKB-UniRule"/>
</dbReference>
<evidence type="ECO:0000256" key="2">
    <source>
        <dbReference type="ARBA" id="ARBA00022490"/>
    </source>
</evidence>
<feature type="compositionally biased region" description="Low complexity" evidence="12">
    <location>
        <begin position="91"/>
        <end position="102"/>
    </location>
</feature>
<dbReference type="PANTHER" id="PTHR30050:SF2">
    <property type="entry name" value="CHROMOSOMAL REPLICATION INITIATOR PROTEIN DNAA"/>
    <property type="match status" value="1"/>
</dbReference>
<accession>A0A9D1J4F5</accession>
<evidence type="ECO:0000256" key="6">
    <source>
        <dbReference type="ARBA" id="ARBA00023121"/>
    </source>
</evidence>
<feature type="binding site" evidence="8">
    <location>
        <position position="184"/>
    </location>
    <ligand>
        <name>ATP</name>
        <dbReference type="ChEBI" id="CHEBI:30616"/>
    </ligand>
</feature>
<reference evidence="15" key="2">
    <citation type="journal article" date="2021" name="PeerJ">
        <title>Extensive microbial diversity within the chicken gut microbiome revealed by metagenomics and culture.</title>
        <authorList>
            <person name="Gilroy R."/>
            <person name="Ravi A."/>
            <person name="Getino M."/>
            <person name="Pursley I."/>
            <person name="Horton D.L."/>
            <person name="Alikhan N.F."/>
            <person name="Baker D."/>
            <person name="Gharbi K."/>
            <person name="Hall N."/>
            <person name="Watson M."/>
            <person name="Adriaenssens E.M."/>
            <person name="Foster-Nyarko E."/>
            <person name="Jarju S."/>
            <person name="Secka A."/>
            <person name="Antonio M."/>
            <person name="Oren A."/>
            <person name="Chaudhuri R.R."/>
            <person name="La Ragione R."/>
            <person name="Hildebrand F."/>
            <person name="Pallen M.J."/>
        </authorList>
    </citation>
    <scope>NUCLEOTIDE SEQUENCE</scope>
    <source>
        <strain evidence="15">CHK189-12415</strain>
    </source>
</reference>
<evidence type="ECO:0000256" key="7">
    <source>
        <dbReference type="ARBA" id="ARBA00023125"/>
    </source>
</evidence>
<keyword evidence="4 8" id="KW-0547">Nucleotide-binding</keyword>
<dbReference type="InterPro" id="IPR013317">
    <property type="entry name" value="DnaA_dom"/>
</dbReference>
<dbReference type="CDD" id="cd06571">
    <property type="entry name" value="Bac_DnaA_C"/>
    <property type="match status" value="1"/>
</dbReference>
<dbReference type="EMBL" id="DVHA01000109">
    <property type="protein sequence ID" value="HIR60592.1"/>
    <property type="molecule type" value="Genomic_DNA"/>
</dbReference>
<feature type="domain" description="AAA+ ATPase" evidence="13">
    <location>
        <begin position="171"/>
        <end position="299"/>
    </location>
</feature>
<dbReference type="Gene3D" id="1.10.8.60">
    <property type="match status" value="1"/>
</dbReference>
<evidence type="ECO:0000256" key="4">
    <source>
        <dbReference type="ARBA" id="ARBA00022741"/>
    </source>
</evidence>
<dbReference type="SUPFAM" id="SSF52540">
    <property type="entry name" value="P-loop containing nucleoside triphosphate hydrolases"/>
    <property type="match status" value="1"/>
</dbReference>
<dbReference type="CDD" id="cd00009">
    <property type="entry name" value="AAA"/>
    <property type="match status" value="1"/>
</dbReference>
<dbReference type="GO" id="GO:0005886">
    <property type="term" value="C:plasma membrane"/>
    <property type="evidence" value="ECO:0007669"/>
    <property type="project" value="TreeGrafter"/>
</dbReference>
<dbReference type="PANTHER" id="PTHR30050">
    <property type="entry name" value="CHROMOSOMAL REPLICATION INITIATOR PROTEIN DNAA"/>
    <property type="match status" value="1"/>
</dbReference>
<feature type="binding site" evidence="8">
    <location>
        <position position="185"/>
    </location>
    <ligand>
        <name>ATP</name>
        <dbReference type="ChEBI" id="CHEBI:30616"/>
    </ligand>
</feature>
<evidence type="ECO:0000256" key="8">
    <source>
        <dbReference type="HAMAP-Rule" id="MF_00377"/>
    </source>
</evidence>
<dbReference type="SMART" id="SM00760">
    <property type="entry name" value="Bac_DnaA_C"/>
    <property type="match status" value="1"/>
</dbReference>
<dbReference type="GO" id="GO:0005524">
    <property type="term" value="F:ATP binding"/>
    <property type="evidence" value="ECO:0007669"/>
    <property type="project" value="UniProtKB-UniRule"/>
</dbReference>
<dbReference type="InterPro" id="IPR013159">
    <property type="entry name" value="DnaA_C"/>
</dbReference>
<dbReference type="FunFam" id="3.40.50.300:FF:000668">
    <property type="entry name" value="Chromosomal replication initiator protein DnaA"/>
    <property type="match status" value="1"/>
</dbReference>
<evidence type="ECO:0000256" key="12">
    <source>
        <dbReference type="SAM" id="MobiDB-lite"/>
    </source>
</evidence>
<proteinExistence type="inferred from homology"/>
<feature type="compositionally biased region" description="Basic and acidic residues" evidence="12">
    <location>
        <begin position="103"/>
        <end position="115"/>
    </location>
</feature>
<dbReference type="InterPro" id="IPR010921">
    <property type="entry name" value="Trp_repressor/repl_initiator"/>
</dbReference>
<evidence type="ECO:0000256" key="1">
    <source>
        <dbReference type="ARBA" id="ARBA00006583"/>
    </source>
</evidence>
<dbReference type="SUPFAM" id="SSF48295">
    <property type="entry name" value="TrpR-like"/>
    <property type="match status" value="1"/>
</dbReference>
<dbReference type="Gene3D" id="3.40.50.300">
    <property type="entry name" value="P-loop containing nucleotide triphosphate hydrolases"/>
    <property type="match status" value="1"/>
</dbReference>
<dbReference type="SMART" id="SM00382">
    <property type="entry name" value="AAA"/>
    <property type="match status" value="1"/>
</dbReference>
<dbReference type="Pfam" id="PF00308">
    <property type="entry name" value="Bac_DnaA"/>
    <property type="match status" value="1"/>
</dbReference>
<evidence type="ECO:0000259" key="14">
    <source>
        <dbReference type="SMART" id="SM00760"/>
    </source>
</evidence>
<name>A0A9D1J4F5_9FIRM</name>
<evidence type="ECO:0000259" key="13">
    <source>
        <dbReference type="SMART" id="SM00382"/>
    </source>
</evidence>
<dbReference type="GO" id="GO:0006270">
    <property type="term" value="P:DNA replication initiation"/>
    <property type="evidence" value="ECO:0007669"/>
    <property type="project" value="UniProtKB-UniRule"/>
</dbReference>
<evidence type="ECO:0000313" key="16">
    <source>
        <dbReference type="Proteomes" id="UP000824241"/>
    </source>
</evidence>
<protein>
    <recommendedName>
        <fullName evidence="8 9">Chromosomal replication initiator protein DnaA</fullName>
    </recommendedName>
</protein>
<comment type="subcellular location">
    <subcellularLocation>
        <location evidence="8">Cytoplasm</location>
    </subcellularLocation>
</comment>
<comment type="caution">
    <text evidence="8">Lacks conserved residue(s) required for the propagation of feature annotation.</text>
</comment>
<evidence type="ECO:0000256" key="9">
    <source>
        <dbReference type="NCBIfam" id="TIGR00362"/>
    </source>
</evidence>
<evidence type="ECO:0000256" key="10">
    <source>
        <dbReference type="RuleBase" id="RU000577"/>
    </source>
</evidence>
<evidence type="ECO:0000313" key="15">
    <source>
        <dbReference type="EMBL" id="HIR60592.1"/>
    </source>
</evidence>
<dbReference type="InterPro" id="IPR003593">
    <property type="entry name" value="AAA+_ATPase"/>
</dbReference>
<feature type="binding site" evidence="8">
    <location>
        <position position="182"/>
    </location>
    <ligand>
        <name>ATP</name>
        <dbReference type="ChEBI" id="CHEBI:30616"/>
    </ligand>
</feature>
<keyword evidence="6 8" id="KW-0446">Lipid-binding</keyword>
<dbReference type="GO" id="GO:0008289">
    <property type="term" value="F:lipid binding"/>
    <property type="evidence" value="ECO:0007669"/>
    <property type="project" value="UniProtKB-KW"/>
</dbReference>
<dbReference type="InterPro" id="IPR001957">
    <property type="entry name" value="Chromosome_initiator_DnaA"/>
</dbReference>
<dbReference type="HAMAP" id="MF_00377">
    <property type="entry name" value="DnaA_bact"/>
    <property type="match status" value="1"/>
</dbReference>
<dbReference type="PRINTS" id="PR00051">
    <property type="entry name" value="DNAA"/>
</dbReference>
<dbReference type="Gene3D" id="3.30.300.180">
    <property type="match status" value="1"/>
</dbReference>
<organism evidence="15 16">
    <name type="scientific">Candidatus Faecivivens stercoravium</name>
    <dbReference type="NCBI Taxonomy" id="2840803"/>
    <lineage>
        <taxon>Bacteria</taxon>
        <taxon>Bacillati</taxon>
        <taxon>Bacillota</taxon>
        <taxon>Clostridia</taxon>
        <taxon>Eubacteriales</taxon>
        <taxon>Oscillospiraceae</taxon>
        <taxon>Oscillospiraceae incertae sedis</taxon>
        <taxon>Candidatus Faecivivens</taxon>
    </lineage>
</organism>
<comment type="domain">
    <text evidence="8">Domain I is involved in oligomerization and binding regulators, domain II is flexibile and of varying length in different bacteria, domain III forms the AAA+ region, while domain IV binds dsDNA.</text>
</comment>
<feature type="region of interest" description="Domain I, interacts with DnaA modulators" evidence="8">
    <location>
        <begin position="1"/>
        <end position="86"/>
    </location>
</feature>
<evidence type="ECO:0000256" key="5">
    <source>
        <dbReference type="ARBA" id="ARBA00022840"/>
    </source>
</evidence>
<keyword evidence="5 8" id="KW-0067">ATP-binding</keyword>
<feature type="domain" description="Chromosomal replication initiator DnaA C-terminal" evidence="14">
    <location>
        <begin position="383"/>
        <end position="452"/>
    </location>
</feature>
<dbReference type="Pfam" id="PF11638">
    <property type="entry name" value="DnaA_N"/>
    <property type="match status" value="1"/>
</dbReference>
<dbReference type="InterPro" id="IPR020591">
    <property type="entry name" value="Chromosome_initiator_DnaA-like"/>
</dbReference>
<dbReference type="InterPro" id="IPR038454">
    <property type="entry name" value="DnaA_N_sf"/>
</dbReference>
<comment type="caution">
    <text evidence="15">The sequence shown here is derived from an EMBL/GenBank/DDBJ whole genome shotgun (WGS) entry which is preliminary data.</text>
</comment>
<comment type="function">
    <text evidence="8 10">Plays an essential role in the initiation and regulation of chromosomal replication. ATP-DnaA binds to the origin of replication (oriC) to initiate formation of the DNA replication initiation complex once per cell cycle. Binds the DnaA box (a 9 base pair repeat at the origin) and separates the double-stranded (ds)DNA. Forms a right-handed helical filament on oriC DNA; dsDNA binds to the exterior of the filament while single-stranded (ss)DNA is stabiized in the filament's interior. The ATP-DnaA-oriC complex binds and stabilizes one strand of the AT-rich DNA unwinding element (DUE), permitting loading of DNA polymerase. After initiation quickly degrades to an ADP-DnaA complex that is not apt for DNA replication. Binds acidic phospholipids.</text>
</comment>
<evidence type="ECO:0000256" key="11">
    <source>
        <dbReference type="RuleBase" id="RU004227"/>
    </source>
</evidence>
<sequence>MESFSEVFNIVKNILRENLTEPAYNLWIEPLQAVGLQDNVVTLMSPSAFHCSTIQHNYETRIKDVFDEVMGFDVTLRFISADQAEETAGQVPAPAEAETAPVPEKRPEKRAEEKPSPPAPQPAPAIQAHPTFDPDGDYEYTFENFIVGSRNEFAYTACRSIATTNFNAPKPYNPLFIYGPSGLGKTHLLMAIKFEVEKRNPNLNVLFSNAEVFTNEVIEHIKHQNMEELRRKYRSADYFLIDDIQFFSGKDSTQEEFFHTFNDLYQHNKQIVITSDRPPKDIQIITDRLKTRFESGLLADISPPDIETRIAIIKRKAEILGLDIPDEIVNFIASKLKSNIRQLEGAVKKLNVNKMLTHEAVTLPHAQSVIREILNDEQPLPVTVEKIIEEVGRTFDVSPADIRSNKRSGPISNARQIAIYIVREITQIPMKQIGQEFGNRDHTTIVYTIKKVDNLMKTNPHERGIIEDLIRNIRAK</sequence>
<dbReference type="NCBIfam" id="TIGR00362">
    <property type="entry name" value="DnaA"/>
    <property type="match status" value="1"/>
</dbReference>
<dbReference type="InterPro" id="IPR024633">
    <property type="entry name" value="DnaA_N_dom"/>
</dbReference>
<feature type="binding site" evidence="8">
    <location>
        <position position="186"/>
    </location>
    <ligand>
        <name>ATP</name>
        <dbReference type="ChEBI" id="CHEBI:30616"/>
    </ligand>
</feature>
<dbReference type="GO" id="GO:0006275">
    <property type="term" value="P:regulation of DNA replication"/>
    <property type="evidence" value="ECO:0007669"/>
    <property type="project" value="UniProtKB-UniRule"/>
</dbReference>
<dbReference type="Pfam" id="PF08299">
    <property type="entry name" value="Bac_DnaA_C"/>
    <property type="match status" value="1"/>
</dbReference>
<keyword evidence="7 8" id="KW-0238">DNA-binding</keyword>
<feature type="region of interest" description="Disordered" evidence="12">
    <location>
        <begin position="85"/>
        <end position="130"/>
    </location>
</feature>
<reference evidence="15" key="1">
    <citation type="submission" date="2020-10" db="EMBL/GenBank/DDBJ databases">
        <authorList>
            <person name="Gilroy R."/>
        </authorList>
    </citation>
    <scope>NUCLEOTIDE SEQUENCE</scope>
    <source>
        <strain evidence="15">CHK189-12415</strain>
    </source>
</reference>
<evidence type="ECO:0000256" key="3">
    <source>
        <dbReference type="ARBA" id="ARBA00022705"/>
    </source>
</evidence>
<dbReference type="GO" id="GO:0005737">
    <property type="term" value="C:cytoplasm"/>
    <property type="evidence" value="ECO:0007669"/>
    <property type="project" value="UniProtKB-SubCell"/>
</dbReference>
<dbReference type="AlphaFoldDB" id="A0A9D1J4F5"/>
<gene>
    <name evidence="8 15" type="primary">dnaA</name>
    <name evidence="15" type="ORF">IAB37_03345</name>
</gene>
<keyword evidence="3 8" id="KW-0235">DNA replication</keyword>